<keyword evidence="5" id="KW-0472">Membrane</keyword>
<dbReference type="InterPro" id="IPR006629">
    <property type="entry name" value="LITAF"/>
</dbReference>
<dbReference type="GO" id="GO:0008270">
    <property type="term" value="F:zinc ion binding"/>
    <property type="evidence" value="ECO:0007669"/>
    <property type="project" value="TreeGrafter"/>
</dbReference>
<feature type="domain" description="LITAF" evidence="6">
    <location>
        <begin position="85"/>
        <end position="166"/>
    </location>
</feature>
<reference evidence="7 8" key="1">
    <citation type="submission" date="2020-05" db="EMBL/GenBank/DDBJ databases">
        <title>Identification and distribution of gene clusters putatively required for synthesis of sphingolipid metabolism inhibitors in phylogenetically diverse species of the filamentous fungus Fusarium.</title>
        <authorList>
            <person name="Kim H.-S."/>
            <person name="Busman M."/>
            <person name="Brown D.W."/>
            <person name="Divon H."/>
            <person name="Uhlig S."/>
            <person name="Proctor R.H."/>
        </authorList>
    </citation>
    <scope>NUCLEOTIDE SEQUENCE [LARGE SCALE GENOMIC DNA]</scope>
    <source>
        <strain evidence="7 8">NRRL 66235</strain>
    </source>
</reference>
<proteinExistence type="inferred from homology"/>
<name>A0A8H5Y1X5_9HYPO</name>
<comment type="subcellular location">
    <subcellularLocation>
        <location evidence="1">Membrane</location>
        <topology evidence="1">Peripheral membrane protein</topology>
    </subcellularLocation>
</comment>
<evidence type="ECO:0000313" key="8">
    <source>
        <dbReference type="Proteomes" id="UP000544331"/>
    </source>
</evidence>
<gene>
    <name evidence="7" type="ORF">FMUND_12971</name>
</gene>
<organism evidence="7 8">
    <name type="scientific">Fusarium mundagurra</name>
    <dbReference type="NCBI Taxonomy" id="1567541"/>
    <lineage>
        <taxon>Eukaryota</taxon>
        <taxon>Fungi</taxon>
        <taxon>Dikarya</taxon>
        <taxon>Ascomycota</taxon>
        <taxon>Pezizomycotina</taxon>
        <taxon>Sordariomycetes</taxon>
        <taxon>Hypocreomycetidae</taxon>
        <taxon>Hypocreales</taxon>
        <taxon>Nectriaceae</taxon>
        <taxon>Fusarium</taxon>
        <taxon>Fusarium fujikuroi species complex</taxon>
    </lineage>
</organism>
<keyword evidence="4" id="KW-0862">Zinc</keyword>
<evidence type="ECO:0000259" key="6">
    <source>
        <dbReference type="PROSITE" id="PS51837"/>
    </source>
</evidence>
<evidence type="ECO:0000313" key="7">
    <source>
        <dbReference type="EMBL" id="KAF5703521.1"/>
    </source>
</evidence>
<dbReference type="PANTHER" id="PTHR23292">
    <property type="entry name" value="LIPOPOLYSACCHARIDE-INDUCED TUMOR NECROSIS FACTOR-ALPHA FACTOR"/>
    <property type="match status" value="1"/>
</dbReference>
<keyword evidence="8" id="KW-1185">Reference proteome</keyword>
<evidence type="ECO:0000256" key="1">
    <source>
        <dbReference type="ARBA" id="ARBA00004170"/>
    </source>
</evidence>
<dbReference type="AlphaFoldDB" id="A0A8H5Y1X5"/>
<dbReference type="OrthoDB" id="5599753at2759"/>
<dbReference type="SMART" id="SM00714">
    <property type="entry name" value="LITAF"/>
    <property type="match status" value="1"/>
</dbReference>
<dbReference type="GO" id="GO:0016020">
    <property type="term" value="C:membrane"/>
    <property type="evidence" value="ECO:0007669"/>
    <property type="project" value="UniProtKB-SubCell"/>
</dbReference>
<dbReference type="Pfam" id="PF10601">
    <property type="entry name" value="zf-LITAF-like"/>
    <property type="match status" value="1"/>
</dbReference>
<evidence type="ECO:0000256" key="4">
    <source>
        <dbReference type="ARBA" id="ARBA00022833"/>
    </source>
</evidence>
<comment type="caution">
    <text evidence="7">The sequence shown here is derived from an EMBL/GenBank/DDBJ whole genome shotgun (WGS) entry which is preliminary data.</text>
</comment>
<evidence type="ECO:0000256" key="2">
    <source>
        <dbReference type="ARBA" id="ARBA00005975"/>
    </source>
</evidence>
<protein>
    <submittedName>
        <fullName evidence="7">Lipopolysaccharide-induced transcription factor regulating tumor necrosis factor</fullName>
    </submittedName>
</protein>
<evidence type="ECO:0000256" key="3">
    <source>
        <dbReference type="ARBA" id="ARBA00022723"/>
    </source>
</evidence>
<dbReference type="PROSITE" id="PS51837">
    <property type="entry name" value="LITAF"/>
    <property type="match status" value="1"/>
</dbReference>
<dbReference type="EMBL" id="JAAOAN010000556">
    <property type="protein sequence ID" value="KAF5703521.1"/>
    <property type="molecule type" value="Genomic_DNA"/>
</dbReference>
<evidence type="ECO:0000256" key="5">
    <source>
        <dbReference type="ARBA" id="ARBA00023136"/>
    </source>
</evidence>
<dbReference type="Proteomes" id="UP000544331">
    <property type="component" value="Unassembled WGS sequence"/>
</dbReference>
<accession>A0A8H5Y1X5</accession>
<sequence>MEKEVAATSMPINPATAFPRSPTVDEYPYQTFTQGHSGALPQQQSFPVQYVGTVPQRQESFPGQQGVATPGMNAAQVAQTHRTNSQYKTAAPIAALGRSPAPVDCPSCGQRGLTATSFSVGNTTHGWAAVLCFLLCLGCIPYLMNDAKDVEHKCGQCGVTLATWHRSGTTEIRFQG</sequence>
<comment type="similarity">
    <text evidence="2">Belongs to the CDIP1/LITAF family.</text>
</comment>
<keyword evidence="3" id="KW-0479">Metal-binding</keyword>
<dbReference type="PANTHER" id="PTHR23292:SF6">
    <property type="entry name" value="FI16602P1-RELATED"/>
    <property type="match status" value="1"/>
</dbReference>
<dbReference type="InterPro" id="IPR037519">
    <property type="entry name" value="LITAF_fam"/>
</dbReference>